<dbReference type="AlphaFoldDB" id="K3X1Y3"/>
<feature type="domain" description="C2CD3 N-terminal C2" evidence="2">
    <location>
        <begin position="35"/>
        <end position="183"/>
    </location>
</feature>
<dbReference type="EMBL" id="GL376562">
    <property type="status" value="NOT_ANNOTATED_CDS"/>
    <property type="molecule type" value="Genomic_DNA"/>
</dbReference>
<keyword evidence="4" id="KW-1185">Reference proteome</keyword>
<organism evidence="3 4">
    <name type="scientific">Globisporangium ultimum (strain ATCC 200006 / CBS 805.95 / DAOM BR144)</name>
    <name type="common">Pythium ultimum</name>
    <dbReference type="NCBI Taxonomy" id="431595"/>
    <lineage>
        <taxon>Eukaryota</taxon>
        <taxon>Sar</taxon>
        <taxon>Stramenopiles</taxon>
        <taxon>Oomycota</taxon>
        <taxon>Peronosporomycetes</taxon>
        <taxon>Pythiales</taxon>
        <taxon>Pythiaceae</taxon>
        <taxon>Globisporangium</taxon>
    </lineage>
</organism>
<evidence type="ECO:0000256" key="1">
    <source>
        <dbReference type="SAM" id="MobiDB-lite"/>
    </source>
</evidence>
<reference evidence="3" key="3">
    <citation type="submission" date="2015-02" db="UniProtKB">
        <authorList>
            <consortium name="EnsemblProtists"/>
        </authorList>
    </citation>
    <scope>IDENTIFICATION</scope>
    <source>
        <strain evidence="3">DAOM BR144</strain>
    </source>
</reference>
<accession>K3X1Y3</accession>
<evidence type="ECO:0000259" key="2">
    <source>
        <dbReference type="Pfam" id="PF25339"/>
    </source>
</evidence>
<evidence type="ECO:0000313" key="4">
    <source>
        <dbReference type="Proteomes" id="UP000019132"/>
    </source>
</evidence>
<dbReference type="Pfam" id="PF25339">
    <property type="entry name" value="C2_C2CD3_N"/>
    <property type="match status" value="1"/>
</dbReference>
<dbReference type="VEuPathDB" id="FungiDB:PYU1_G011207"/>
<dbReference type="InterPro" id="IPR057537">
    <property type="entry name" value="C2_C2CD3_N"/>
</dbReference>
<reference evidence="4" key="1">
    <citation type="journal article" date="2010" name="Genome Biol.">
        <title>Genome sequence of the necrotrophic plant pathogen Pythium ultimum reveals original pathogenicity mechanisms and effector repertoire.</title>
        <authorList>
            <person name="Levesque C.A."/>
            <person name="Brouwer H."/>
            <person name="Cano L."/>
            <person name="Hamilton J.P."/>
            <person name="Holt C."/>
            <person name="Huitema E."/>
            <person name="Raffaele S."/>
            <person name="Robideau G.P."/>
            <person name="Thines M."/>
            <person name="Win J."/>
            <person name="Zerillo M.M."/>
            <person name="Beakes G.W."/>
            <person name="Boore J.L."/>
            <person name="Busam D."/>
            <person name="Dumas B."/>
            <person name="Ferriera S."/>
            <person name="Fuerstenberg S.I."/>
            <person name="Gachon C.M."/>
            <person name="Gaulin E."/>
            <person name="Govers F."/>
            <person name="Grenville-Briggs L."/>
            <person name="Horner N."/>
            <person name="Hostetler J."/>
            <person name="Jiang R.H."/>
            <person name="Johnson J."/>
            <person name="Krajaejun T."/>
            <person name="Lin H."/>
            <person name="Meijer H.J."/>
            <person name="Moore B."/>
            <person name="Morris P."/>
            <person name="Phuntmart V."/>
            <person name="Puiu D."/>
            <person name="Shetty J."/>
            <person name="Stajich J.E."/>
            <person name="Tripathy S."/>
            <person name="Wawra S."/>
            <person name="van West P."/>
            <person name="Whitty B.R."/>
            <person name="Coutinho P.M."/>
            <person name="Henrissat B."/>
            <person name="Martin F."/>
            <person name="Thomas P.D."/>
            <person name="Tyler B.M."/>
            <person name="De Vries R.P."/>
            <person name="Kamoun S."/>
            <person name="Yandell M."/>
            <person name="Tisserat N."/>
            <person name="Buell C.R."/>
        </authorList>
    </citation>
    <scope>NUCLEOTIDE SEQUENCE</scope>
    <source>
        <strain evidence="4">DAOM:BR144</strain>
    </source>
</reference>
<evidence type="ECO:0000313" key="3">
    <source>
        <dbReference type="EnsemblProtists" id="PYU1_T011232"/>
    </source>
</evidence>
<sequence>MRAQDDGRAAFSPRVRHVASLSALYLARPQRLVGCSLPPHVPRATTAEGNATKGFVTLAVPHILESAASAQTLPSTSLVRFRWRHEENQRGSLFQPAKIANGGHGTHLMNADDDDIEDEASDNKIKRDGRRGSTPRSIEMVYPISVNAERFVEYLREMRELVFDVIDRDTRRIYGKCTIPIFETSSTFGSNPRGSQQTTRAEHLLEQVKREDALYEIKSVHPTDQDDMIVSSPMQMTK</sequence>
<proteinExistence type="predicted"/>
<protein>
    <recommendedName>
        <fullName evidence="2">C2CD3 N-terminal C2 domain-containing protein</fullName>
    </recommendedName>
</protein>
<dbReference type="eggNOG" id="ENOG502T30R">
    <property type="taxonomic scope" value="Eukaryota"/>
</dbReference>
<feature type="region of interest" description="Disordered" evidence="1">
    <location>
        <begin position="99"/>
        <end position="134"/>
    </location>
</feature>
<dbReference type="HOGENOM" id="CLU_1263798_0_0_1"/>
<name>K3X1Y3_GLOUD</name>
<dbReference type="EnsemblProtists" id="PYU1_T011232">
    <property type="protein sequence ID" value="PYU1_T011232"/>
    <property type="gene ID" value="PYU1_G011207"/>
</dbReference>
<feature type="compositionally biased region" description="Acidic residues" evidence="1">
    <location>
        <begin position="111"/>
        <end position="120"/>
    </location>
</feature>
<reference evidence="4" key="2">
    <citation type="submission" date="2010-04" db="EMBL/GenBank/DDBJ databases">
        <authorList>
            <person name="Buell R."/>
            <person name="Hamilton J."/>
            <person name="Hostetler J."/>
        </authorList>
    </citation>
    <scope>NUCLEOTIDE SEQUENCE [LARGE SCALE GENOMIC DNA]</scope>
    <source>
        <strain evidence="4">DAOM:BR144</strain>
    </source>
</reference>
<dbReference type="Proteomes" id="UP000019132">
    <property type="component" value="Unassembled WGS sequence"/>
</dbReference>
<dbReference type="InParanoid" id="K3X1Y3"/>